<accession>A0A7C9REP7</accession>
<evidence type="ECO:0000256" key="1">
    <source>
        <dbReference type="SAM" id="Phobius"/>
    </source>
</evidence>
<keyword evidence="3" id="KW-1185">Reference proteome</keyword>
<keyword evidence="1" id="KW-0812">Transmembrane</keyword>
<protein>
    <submittedName>
        <fullName evidence="2">Uncharacterized protein</fullName>
    </submittedName>
</protein>
<feature type="transmembrane region" description="Helical" evidence="1">
    <location>
        <begin position="65"/>
        <end position="84"/>
    </location>
</feature>
<evidence type="ECO:0000313" key="3">
    <source>
        <dbReference type="Proteomes" id="UP000480266"/>
    </source>
</evidence>
<reference evidence="2" key="1">
    <citation type="submission" date="2020-02" db="EMBL/GenBank/DDBJ databases">
        <title>Draft genome sequence of Candidatus Afipia apatlaquensis IBT-C3, a potential strain for decolorization of textile dyes.</title>
        <authorList>
            <person name="Sanchez-Reyes A."/>
            <person name="Breton-Deval L."/>
            <person name="Mangelson H."/>
            <person name="Sanchez-Flores A."/>
        </authorList>
    </citation>
    <scope>NUCLEOTIDE SEQUENCE [LARGE SCALE GENOMIC DNA]</scope>
    <source>
        <strain evidence="2">IBT-C3</strain>
    </source>
</reference>
<sequence>MADTPSIVNDHECHFLQRIIFGGFIAGLLDPDVRRKRDNRQLALPGSRAQNVARTIDLLGNVMKIFIVALVFAGISAAAVSMLLNKFQEPGYVAFTTSGARVGDPGHNLIGPS</sequence>
<proteinExistence type="predicted"/>
<dbReference type="EMBL" id="JAAMRR010000362">
    <property type="protein sequence ID" value="NGX94980.1"/>
    <property type="molecule type" value="Genomic_DNA"/>
</dbReference>
<gene>
    <name evidence="2" type="ORF">G4V63_07010</name>
</gene>
<organism evidence="2 3">
    <name type="scientific">Candidatus Afipia apatlaquensis</name>
    <dbReference type="NCBI Taxonomy" id="2712852"/>
    <lineage>
        <taxon>Bacteria</taxon>
        <taxon>Pseudomonadati</taxon>
        <taxon>Pseudomonadota</taxon>
        <taxon>Alphaproteobacteria</taxon>
        <taxon>Hyphomicrobiales</taxon>
        <taxon>Nitrobacteraceae</taxon>
        <taxon>Afipia</taxon>
    </lineage>
</organism>
<dbReference type="AlphaFoldDB" id="A0A7C9REP7"/>
<keyword evidence="1" id="KW-1133">Transmembrane helix</keyword>
<dbReference type="Proteomes" id="UP000480266">
    <property type="component" value="Unassembled WGS sequence"/>
</dbReference>
<comment type="caution">
    <text evidence="2">The sequence shown here is derived from an EMBL/GenBank/DDBJ whole genome shotgun (WGS) entry which is preliminary data.</text>
</comment>
<evidence type="ECO:0000313" key="2">
    <source>
        <dbReference type="EMBL" id="NGX94980.1"/>
    </source>
</evidence>
<name>A0A7C9REP7_9BRAD</name>
<keyword evidence="1" id="KW-0472">Membrane</keyword>